<dbReference type="GO" id="GO:0003676">
    <property type="term" value="F:nucleic acid binding"/>
    <property type="evidence" value="ECO:0007669"/>
    <property type="project" value="InterPro"/>
</dbReference>
<protein>
    <submittedName>
        <fullName evidence="3">Mobile element protein</fullName>
    </submittedName>
</protein>
<feature type="region of interest" description="Disordered" evidence="1">
    <location>
        <begin position="314"/>
        <end position="350"/>
    </location>
</feature>
<dbReference type="InterPro" id="IPR036397">
    <property type="entry name" value="RNaseH_sf"/>
</dbReference>
<dbReference type="Pfam" id="PF00665">
    <property type="entry name" value="rve"/>
    <property type="match status" value="1"/>
</dbReference>
<feature type="compositionally biased region" description="Basic and acidic residues" evidence="1">
    <location>
        <begin position="314"/>
        <end position="327"/>
    </location>
</feature>
<dbReference type="EMBL" id="CACVAT010000426">
    <property type="protein sequence ID" value="CAA6826451.1"/>
    <property type="molecule type" value="Genomic_DNA"/>
</dbReference>
<dbReference type="PANTHER" id="PTHR46889">
    <property type="entry name" value="TRANSPOSASE INSF FOR INSERTION SEQUENCE IS3B-RELATED"/>
    <property type="match status" value="1"/>
</dbReference>
<dbReference type="InterPro" id="IPR012337">
    <property type="entry name" value="RNaseH-like_sf"/>
</dbReference>
<dbReference type="AlphaFoldDB" id="A0A6S6TV15"/>
<organism evidence="3">
    <name type="scientific">uncultured Thiotrichaceae bacterium</name>
    <dbReference type="NCBI Taxonomy" id="298394"/>
    <lineage>
        <taxon>Bacteria</taxon>
        <taxon>Pseudomonadati</taxon>
        <taxon>Pseudomonadota</taxon>
        <taxon>Gammaproteobacteria</taxon>
        <taxon>Thiotrichales</taxon>
        <taxon>Thiotrichaceae</taxon>
        <taxon>environmental samples</taxon>
    </lineage>
</organism>
<accession>A0A6S6TV15</accession>
<dbReference type="SUPFAM" id="SSF46689">
    <property type="entry name" value="Homeodomain-like"/>
    <property type="match status" value="1"/>
</dbReference>
<gene>
    <name evidence="3" type="ORF">HELGO_WM18728</name>
</gene>
<dbReference type="NCBIfam" id="NF033516">
    <property type="entry name" value="transpos_IS3"/>
    <property type="match status" value="1"/>
</dbReference>
<evidence type="ECO:0000256" key="1">
    <source>
        <dbReference type="SAM" id="MobiDB-lite"/>
    </source>
</evidence>
<dbReference type="PROSITE" id="PS50994">
    <property type="entry name" value="INTEGRASE"/>
    <property type="match status" value="1"/>
</dbReference>
<dbReference type="InterPro" id="IPR009057">
    <property type="entry name" value="Homeodomain-like_sf"/>
</dbReference>
<dbReference type="SUPFAM" id="SSF53098">
    <property type="entry name" value="Ribonuclease H-like"/>
    <property type="match status" value="1"/>
</dbReference>
<feature type="compositionally biased region" description="Basic and acidic residues" evidence="1">
    <location>
        <begin position="339"/>
        <end position="350"/>
    </location>
</feature>
<dbReference type="GO" id="GO:0015074">
    <property type="term" value="P:DNA integration"/>
    <property type="evidence" value="ECO:0007669"/>
    <property type="project" value="InterPro"/>
</dbReference>
<dbReference type="PANTHER" id="PTHR46889:SF4">
    <property type="entry name" value="TRANSPOSASE INSO FOR INSERTION SEQUENCE ELEMENT IS911B-RELATED"/>
    <property type="match status" value="1"/>
</dbReference>
<name>A0A6S6TV15_9GAMM</name>
<dbReference type="Gene3D" id="3.30.420.10">
    <property type="entry name" value="Ribonuclease H-like superfamily/Ribonuclease H"/>
    <property type="match status" value="1"/>
</dbReference>
<sequence>MTSERKQLIDLIQEACRQGARLPLACTEAGLSLSTYRRWLKQGEVQEDKRPTCQRPTPAHQLTEAERSVILTVCNQPEYAHLPPTQIVPLLLDKGIYHASESSYYRVLKAAEQLNHRGRTQAPKKQHKPTSHAAKKANECWSWDITYLPALTQGSYYYLYLFEDIFSRKIVGWEVYEKECGELASQLVQRCVLREQCFNQPLVLHSDNGAPMKSFTMRAKLEELGVASSYSRPRVSNDNPFSEALFKTLKYVDKWPTTGFGGLEEARDWVQQFVQWYNHEHKHSKINFVSPAERHAGLDAGILAKRKRVLEAAKEENPRRWSGEVRNCKPAGTVTLNPDKPEYTDEKDAA</sequence>
<reference evidence="3" key="1">
    <citation type="submission" date="2020-01" db="EMBL/GenBank/DDBJ databases">
        <authorList>
            <person name="Meier V. D."/>
            <person name="Meier V D."/>
        </authorList>
    </citation>
    <scope>NUCLEOTIDE SEQUENCE</scope>
    <source>
        <strain evidence="3">HLG_WM_MAG_09</strain>
    </source>
</reference>
<proteinExistence type="predicted"/>
<dbReference type="InterPro" id="IPR001584">
    <property type="entry name" value="Integrase_cat-core"/>
</dbReference>
<evidence type="ECO:0000313" key="3">
    <source>
        <dbReference type="EMBL" id="CAA6826451.1"/>
    </source>
</evidence>
<dbReference type="InterPro" id="IPR048020">
    <property type="entry name" value="Transpos_IS3"/>
</dbReference>
<dbReference type="InterPro" id="IPR050900">
    <property type="entry name" value="Transposase_IS3/IS150/IS904"/>
</dbReference>
<feature type="domain" description="Integrase catalytic" evidence="2">
    <location>
        <begin position="125"/>
        <end position="299"/>
    </location>
</feature>
<evidence type="ECO:0000259" key="2">
    <source>
        <dbReference type="PROSITE" id="PS50994"/>
    </source>
</evidence>